<reference evidence="4" key="1">
    <citation type="journal article" date="2019" name="Int. J. Syst. Evol. Microbiol.">
        <title>The Global Catalogue of Microorganisms (GCM) 10K type strain sequencing project: providing services to taxonomists for standard genome sequencing and annotation.</title>
        <authorList>
            <consortium name="The Broad Institute Genomics Platform"/>
            <consortium name="The Broad Institute Genome Sequencing Center for Infectious Disease"/>
            <person name="Wu L."/>
            <person name="Ma J."/>
        </authorList>
    </citation>
    <scope>NUCLEOTIDE SEQUENCE [LARGE SCALE GENOMIC DNA]</scope>
    <source>
        <strain evidence="4">CGMCC 4.7643</strain>
    </source>
</reference>
<dbReference type="Gene3D" id="3.40.350.10">
    <property type="entry name" value="Creatinase/prolidase N-terminal domain"/>
    <property type="match status" value="1"/>
</dbReference>
<dbReference type="PANTHER" id="PTHR46112">
    <property type="entry name" value="AMINOPEPTIDASE"/>
    <property type="match status" value="1"/>
</dbReference>
<feature type="domain" description="Peptidase M24" evidence="1">
    <location>
        <begin position="160"/>
        <end position="361"/>
    </location>
</feature>
<dbReference type="InterPro" id="IPR050659">
    <property type="entry name" value="Peptidase_M24B"/>
</dbReference>
<name>A0ABW5G6R5_9PSEU</name>
<feature type="domain" description="Creatinase N-terminal" evidence="2">
    <location>
        <begin position="20"/>
        <end position="152"/>
    </location>
</feature>
<proteinExistence type="predicted"/>
<dbReference type="InterPro" id="IPR000994">
    <property type="entry name" value="Pept_M24"/>
</dbReference>
<comment type="caution">
    <text evidence="3">The sequence shown here is derived from an EMBL/GenBank/DDBJ whole genome shotgun (WGS) entry which is preliminary data.</text>
</comment>
<dbReference type="SUPFAM" id="SSF53092">
    <property type="entry name" value="Creatinase/prolidase N-terminal domain"/>
    <property type="match status" value="1"/>
</dbReference>
<dbReference type="RefSeq" id="WP_345402394.1">
    <property type="nucleotide sequence ID" value="NZ_BAABHG010000013.1"/>
</dbReference>
<protein>
    <submittedName>
        <fullName evidence="3">Xaa-Pro peptidase family protein</fullName>
    </submittedName>
</protein>
<evidence type="ECO:0000259" key="2">
    <source>
        <dbReference type="Pfam" id="PF01321"/>
    </source>
</evidence>
<accession>A0ABW5G6R5</accession>
<dbReference type="PANTHER" id="PTHR46112:SF3">
    <property type="entry name" value="AMINOPEPTIDASE YPDF"/>
    <property type="match status" value="1"/>
</dbReference>
<dbReference type="InterPro" id="IPR000587">
    <property type="entry name" value="Creatinase_N"/>
</dbReference>
<sequence length="378" mass="39415">MTKFVLRGSPPFAEHDYRSRISRVVGQVAEAGLDGLLVAPGPDLRWLLGHRAVSADGLFTMLVLRPGTPPVLLVPEQDRAAAKATPGASCCEIVAWDGETGPYDGTARFLPAGGRYGISDSAWSVHVLGLQAAVPRSTYWALGEVLPLLRAVKDEAEVGCLSAAGAAVDAVYREIAGLRFTGKREHEIAAALADLLREFGHERVEVTTVGAGPNGAKPHHEPGAREIGPGDVVVLGFGGLLCGYGSATTRTVVVGEPSAEARVAHEVVRAAQRAAFEAVTPGLPCAELDRVARAVVEEAGYGPYAGRRTGHGIGVSTAEPPYLVAGECQPLLPGMCLSLGLGIHLPDRFGARVEDVVLVTEHGGESLNSTNRGLLVVG</sequence>
<dbReference type="SUPFAM" id="SSF55920">
    <property type="entry name" value="Creatinase/aminopeptidase"/>
    <property type="match status" value="1"/>
</dbReference>
<dbReference type="Pfam" id="PF00557">
    <property type="entry name" value="Peptidase_M24"/>
    <property type="match status" value="1"/>
</dbReference>
<dbReference type="Proteomes" id="UP001597419">
    <property type="component" value="Unassembled WGS sequence"/>
</dbReference>
<organism evidence="3 4">
    <name type="scientific">Amycolatopsis samaneae</name>
    <dbReference type="NCBI Taxonomy" id="664691"/>
    <lineage>
        <taxon>Bacteria</taxon>
        <taxon>Bacillati</taxon>
        <taxon>Actinomycetota</taxon>
        <taxon>Actinomycetes</taxon>
        <taxon>Pseudonocardiales</taxon>
        <taxon>Pseudonocardiaceae</taxon>
        <taxon>Amycolatopsis</taxon>
    </lineage>
</organism>
<dbReference type="InterPro" id="IPR036005">
    <property type="entry name" value="Creatinase/aminopeptidase-like"/>
</dbReference>
<dbReference type="Gene3D" id="3.90.230.10">
    <property type="entry name" value="Creatinase/methionine aminopeptidase superfamily"/>
    <property type="match status" value="1"/>
</dbReference>
<keyword evidence="4" id="KW-1185">Reference proteome</keyword>
<evidence type="ECO:0000313" key="3">
    <source>
        <dbReference type="EMBL" id="MFD2457192.1"/>
    </source>
</evidence>
<dbReference type="EMBL" id="JBHUKU010000001">
    <property type="protein sequence ID" value="MFD2457192.1"/>
    <property type="molecule type" value="Genomic_DNA"/>
</dbReference>
<dbReference type="Pfam" id="PF01321">
    <property type="entry name" value="Creatinase_N"/>
    <property type="match status" value="1"/>
</dbReference>
<gene>
    <name evidence="3" type="ORF">ACFSYJ_01210</name>
</gene>
<evidence type="ECO:0000259" key="1">
    <source>
        <dbReference type="Pfam" id="PF00557"/>
    </source>
</evidence>
<dbReference type="InterPro" id="IPR029149">
    <property type="entry name" value="Creatin/AminoP/Spt16_N"/>
</dbReference>
<evidence type="ECO:0000313" key="4">
    <source>
        <dbReference type="Proteomes" id="UP001597419"/>
    </source>
</evidence>